<protein>
    <submittedName>
        <fullName evidence="1">Uncharacterized protein</fullName>
    </submittedName>
</protein>
<keyword evidence="2" id="KW-1185">Reference proteome</keyword>
<reference evidence="1" key="1">
    <citation type="submission" date="2021-12" db="EMBL/GenBank/DDBJ databases">
        <authorList>
            <person name="Cha I.-T."/>
            <person name="Lee K.-E."/>
            <person name="Park S.-J."/>
        </authorList>
    </citation>
    <scope>NUCLEOTIDE SEQUENCE</scope>
    <source>
        <strain evidence="1">YSM-43</strain>
    </source>
</reference>
<sequence length="129" mass="15420">MLIIVIKKYYINQVSFNEIYNRLSILYKEIDIRIFDSSGKKVKYLPNFSRDNDLDLDCRVYQTSLIELQSEKLGYNKVLQYYVLLDRISNFYIYPNEEKHFEFPINLSNGNGTKLLRNRVYADIQGNKK</sequence>
<dbReference type="RefSeq" id="WP_246917428.1">
    <property type="nucleotide sequence ID" value="NZ_CP090145.1"/>
</dbReference>
<evidence type="ECO:0000313" key="1">
    <source>
        <dbReference type="EMBL" id="UOX34467.1"/>
    </source>
</evidence>
<dbReference type="Proteomes" id="UP000830454">
    <property type="component" value="Chromosome"/>
</dbReference>
<evidence type="ECO:0000313" key="2">
    <source>
        <dbReference type="Proteomes" id="UP000830454"/>
    </source>
</evidence>
<name>A0ABY4HNM4_9FLAO</name>
<proteinExistence type="predicted"/>
<dbReference type="EMBL" id="CP090145">
    <property type="protein sequence ID" value="UOX34467.1"/>
    <property type="molecule type" value="Genomic_DNA"/>
</dbReference>
<accession>A0ABY4HNM4</accession>
<reference evidence="1" key="2">
    <citation type="submission" date="2022-04" db="EMBL/GenBank/DDBJ databases">
        <title>Complete Genome Sequence of Flavobacterium sediminilitoris YSM-43, Isolated from a Tidal Sediment.</title>
        <authorList>
            <person name="Lee P.A."/>
        </authorList>
    </citation>
    <scope>NUCLEOTIDE SEQUENCE</scope>
    <source>
        <strain evidence="1">YSM-43</strain>
    </source>
</reference>
<organism evidence="1 2">
    <name type="scientific">Flavobacterium sediminilitoris</name>
    <dbReference type="NCBI Taxonomy" id="2024526"/>
    <lineage>
        <taxon>Bacteria</taxon>
        <taxon>Pseudomonadati</taxon>
        <taxon>Bacteroidota</taxon>
        <taxon>Flavobacteriia</taxon>
        <taxon>Flavobacteriales</taxon>
        <taxon>Flavobacteriaceae</taxon>
        <taxon>Flavobacterium</taxon>
    </lineage>
</organism>
<gene>
    <name evidence="1" type="ORF">LXD69_02905</name>
</gene>